<accession>D7MHZ8</accession>
<evidence type="ECO:0000313" key="2">
    <source>
        <dbReference type="EMBL" id="EFH44717.1"/>
    </source>
</evidence>
<proteinExistence type="predicted"/>
<evidence type="ECO:0000313" key="3">
    <source>
        <dbReference type="Proteomes" id="UP000008694"/>
    </source>
</evidence>
<protein>
    <submittedName>
        <fullName evidence="2">Expressed protein</fullName>
    </submittedName>
</protein>
<dbReference type="AlphaFoldDB" id="D7MHZ8"/>
<dbReference type="HOGENOM" id="CLU_878104_0_0_1"/>
<dbReference type="Proteomes" id="UP000008694">
    <property type="component" value="Unassembled WGS sequence"/>
</dbReference>
<reference evidence="3" key="1">
    <citation type="journal article" date="2011" name="Nat. Genet.">
        <title>The Arabidopsis lyrata genome sequence and the basis of rapid genome size change.</title>
        <authorList>
            <person name="Hu T.T."/>
            <person name="Pattyn P."/>
            <person name="Bakker E.G."/>
            <person name="Cao J."/>
            <person name="Cheng J.-F."/>
            <person name="Clark R.M."/>
            <person name="Fahlgren N."/>
            <person name="Fawcett J.A."/>
            <person name="Grimwood J."/>
            <person name="Gundlach H."/>
            <person name="Haberer G."/>
            <person name="Hollister J.D."/>
            <person name="Ossowski S."/>
            <person name="Ottilar R.P."/>
            <person name="Salamov A.A."/>
            <person name="Schneeberger K."/>
            <person name="Spannagl M."/>
            <person name="Wang X."/>
            <person name="Yang L."/>
            <person name="Nasrallah M.E."/>
            <person name="Bergelson J."/>
            <person name="Carrington J.C."/>
            <person name="Gaut B.S."/>
            <person name="Schmutz J."/>
            <person name="Mayer K.F.X."/>
            <person name="Van de Peer Y."/>
            <person name="Grigoriev I.V."/>
            <person name="Nordborg M."/>
            <person name="Weigel D."/>
            <person name="Guo Y.-L."/>
        </authorList>
    </citation>
    <scope>NUCLEOTIDE SEQUENCE [LARGE SCALE GENOMIC DNA]</scope>
    <source>
        <strain evidence="3">cv. MN47</strain>
    </source>
</reference>
<gene>
    <name evidence="2" type="ORF">ARALYDRAFT_915748</name>
</gene>
<evidence type="ECO:0000256" key="1">
    <source>
        <dbReference type="SAM" id="MobiDB-lite"/>
    </source>
</evidence>
<feature type="compositionally biased region" description="Pro residues" evidence="1">
    <location>
        <begin position="40"/>
        <end position="52"/>
    </location>
</feature>
<name>D7MHZ8_ARALL</name>
<organism evidence="3">
    <name type="scientific">Arabidopsis lyrata subsp. lyrata</name>
    <name type="common">Lyre-leaved rock-cress</name>
    <dbReference type="NCBI Taxonomy" id="81972"/>
    <lineage>
        <taxon>Eukaryota</taxon>
        <taxon>Viridiplantae</taxon>
        <taxon>Streptophyta</taxon>
        <taxon>Embryophyta</taxon>
        <taxon>Tracheophyta</taxon>
        <taxon>Spermatophyta</taxon>
        <taxon>Magnoliopsida</taxon>
        <taxon>eudicotyledons</taxon>
        <taxon>Gunneridae</taxon>
        <taxon>Pentapetalae</taxon>
        <taxon>rosids</taxon>
        <taxon>malvids</taxon>
        <taxon>Brassicales</taxon>
        <taxon>Brassicaceae</taxon>
        <taxon>Camelineae</taxon>
        <taxon>Arabidopsis</taxon>
    </lineage>
</organism>
<dbReference type="Gramene" id="scaffold_703490.1">
    <property type="protein sequence ID" value="scaffold_703490.1"/>
    <property type="gene ID" value="scaffold_703490.1"/>
</dbReference>
<sequence length="317" mass="34252">MACCTFSNSALWFHPSTAISQENLLKPLLNLRLWIMPEPPNPLHPPDPPDPPDSSQSPSTSLFPCISLLSPLSSASFLSPPEISCSPSSSTIVCPAGQPCVSGDVLLHRSAKRDSKTMEMGPSLSSSLVGLVSSVLFVGLFLSPIDSNLVVCLTKASFGTLPGVSTGVPSSAMERPSSVMERPCSAMERSFSHISSFLEKSCPSSFSFEKRPISSILSDMENVSKSSALMAFRAQVVHSPLLAKEPASSSDILQDRVLTIDFKPIILEAPAMEFPVIFHGSNLLSFRFQALFFNLSHFQALDKASLWQRVSNFVCLL</sequence>
<dbReference type="EMBL" id="GL348719">
    <property type="protein sequence ID" value="EFH44717.1"/>
    <property type="molecule type" value="Genomic_DNA"/>
</dbReference>
<feature type="region of interest" description="Disordered" evidence="1">
    <location>
        <begin position="40"/>
        <end position="60"/>
    </location>
</feature>
<keyword evidence="3" id="KW-1185">Reference proteome</keyword>